<dbReference type="EMBL" id="CP005957">
    <property type="protein sequence ID" value="AGL62108.1"/>
    <property type="molecule type" value="Genomic_DNA"/>
</dbReference>
<evidence type="ECO:0000259" key="2">
    <source>
        <dbReference type="PROSITE" id="PS51740"/>
    </source>
</evidence>
<dbReference type="PROSITE" id="PS51740">
    <property type="entry name" value="SPOVT_ABRB"/>
    <property type="match status" value="1"/>
</dbReference>
<dbReference type="GO" id="GO:0003677">
    <property type="term" value="F:DNA binding"/>
    <property type="evidence" value="ECO:0007669"/>
    <property type="project" value="UniProtKB-UniRule"/>
</dbReference>
<proteinExistence type="predicted"/>
<gene>
    <name evidence="3" type="ORF">L336_0400</name>
</gene>
<feature type="domain" description="SpoVT-AbrB" evidence="2">
    <location>
        <begin position="10"/>
        <end position="56"/>
    </location>
</feature>
<keyword evidence="1" id="KW-0238">DNA-binding</keyword>
<dbReference type="SUPFAM" id="SSF89447">
    <property type="entry name" value="AbrB/MazE/MraZ-like"/>
    <property type="match status" value="1"/>
</dbReference>
<reference evidence="3 4" key="1">
    <citation type="journal article" date="2013" name="Nat. Biotechnol.">
        <title>Genome sequences of rare, uncultured bacteria obtained by differential coverage binning of multiple metagenomes.</title>
        <authorList>
            <person name="Albertsen M."/>
            <person name="Hugenholtz P."/>
            <person name="Skarshewski A."/>
            <person name="Nielsen K.L."/>
            <person name="Tyson G.W."/>
            <person name="Nielsen P.H."/>
        </authorList>
    </citation>
    <scope>NUCLEOTIDE SEQUENCE [LARGE SCALE GENOMIC DNA]</scope>
    <source>
        <strain evidence="3">TM71</strain>
    </source>
</reference>
<dbReference type="SMART" id="SM00966">
    <property type="entry name" value="SpoVT_AbrB"/>
    <property type="match status" value="1"/>
</dbReference>
<dbReference type="Proteomes" id="UP000013893">
    <property type="component" value="Chromosome"/>
</dbReference>
<evidence type="ECO:0000313" key="3">
    <source>
        <dbReference type="EMBL" id="AGL62108.1"/>
    </source>
</evidence>
<organism evidence="3 4">
    <name type="scientific">Candidatus Saccharimonas aalborgensis</name>
    <dbReference type="NCBI Taxonomy" id="1332188"/>
    <lineage>
        <taxon>Bacteria</taxon>
        <taxon>Candidatus Saccharimonadota</taxon>
        <taxon>Candidatus Saccharimonadia</taxon>
        <taxon>Candidatus Saccharimonadales</taxon>
        <taxon>Candidatus Saccharimonadaceae</taxon>
        <taxon>Candidatus Saccharimonas</taxon>
    </lineage>
</organism>
<dbReference type="NCBIfam" id="TIGR01439">
    <property type="entry name" value="lp_hng_hel_AbrB"/>
    <property type="match status" value="1"/>
</dbReference>
<name>R4PKM8_9BACT</name>
<dbReference type="Pfam" id="PF04014">
    <property type="entry name" value="MazE_antitoxin"/>
    <property type="match status" value="1"/>
</dbReference>
<dbReference type="RefSeq" id="WP_015641558.1">
    <property type="nucleotide sequence ID" value="NC_021219.1"/>
</dbReference>
<accession>R4PKM8</accession>
<dbReference type="InterPro" id="IPR037914">
    <property type="entry name" value="SpoVT-AbrB_sf"/>
</dbReference>
<keyword evidence="4" id="KW-1185">Reference proteome</keyword>
<dbReference type="KEGG" id="saal:L336_0400"/>
<dbReference type="InterPro" id="IPR007159">
    <property type="entry name" value="SpoVT-AbrB_dom"/>
</dbReference>
<evidence type="ECO:0000256" key="1">
    <source>
        <dbReference type="PROSITE-ProRule" id="PRU01076"/>
    </source>
</evidence>
<dbReference type="OrthoDB" id="9812495at2"/>
<sequence length="80" mass="8962">MSYHKRIHLAGVVTVGPKGQVVIPSDVRESMAIVPGDKLIALYLEEKKSVAFVTEQQAQQYVIEMGEQFTEFKAKRGVKK</sequence>
<dbReference type="HOGENOM" id="CLU_2583219_0_0_0"/>
<evidence type="ECO:0000313" key="4">
    <source>
        <dbReference type="Proteomes" id="UP000013893"/>
    </source>
</evidence>
<dbReference type="AlphaFoldDB" id="R4PKM8"/>
<dbReference type="Gene3D" id="2.10.260.10">
    <property type="match status" value="1"/>
</dbReference>
<protein>
    <recommendedName>
        <fullName evidence="2">SpoVT-AbrB domain-containing protein</fullName>
    </recommendedName>
</protein>
<dbReference type="STRING" id="1332188.L336_0400"/>